<protein>
    <submittedName>
        <fullName evidence="1">Allantoinase</fullName>
    </submittedName>
</protein>
<organism evidence="1 2">
    <name type="scientific">Forsythia ovata</name>
    <dbReference type="NCBI Taxonomy" id="205694"/>
    <lineage>
        <taxon>Eukaryota</taxon>
        <taxon>Viridiplantae</taxon>
        <taxon>Streptophyta</taxon>
        <taxon>Embryophyta</taxon>
        <taxon>Tracheophyta</taxon>
        <taxon>Spermatophyta</taxon>
        <taxon>Magnoliopsida</taxon>
        <taxon>eudicotyledons</taxon>
        <taxon>Gunneridae</taxon>
        <taxon>Pentapetalae</taxon>
        <taxon>asterids</taxon>
        <taxon>lamiids</taxon>
        <taxon>Lamiales</taxon>
        <taxon>Oleaceae</taxon>
        <taxon>Forsythieae</taxon>
        <taxon>Forsythia</taxon>
    </lineage>
</organism>
<proteinExistence type="predicted"/>
<accession>A0ABD1WS08</accession>
<dbReference type="AlphaFoldDB" id="A0ABD1WS08"/>
<sequence>MLIDMPLNSFRSTVSEETLKLKSFMCHSGINDFPMTNSSHIKGTSSVRELLTVMKDTRTGGPAEGAHLHIVHLADARSFLELIKIVFMLSYLEELRSLVYFLSCMHLYSPIA</sequence>
<keyword evidence="2" id="KW-1185">Reference proteome</keyword>
<gene>
    <name evidence="1" type="ORF">Fot_06106</name>
</gene>
<reference evidence="2" key="1">
    <citation type="submission" date="2024-07" db="EMBL/GenBank/DDBJ databases">
        <title>Two chromosome-level genome assemblies of Korean endemic species Abeliophyllum distichum and Forsythia ovata (Oleaceae).</title>
        <authorList>
            <person name="Jang H."/>
        </authorList>
    </citation>
    <scope>NUCLEOTIDE SEQUENCE [LARGE SCALE GENOMIC DNA]</scope>
</reference>
<comment type="caution">
    <text evidence="1">The sequence shown here is derived from an EMBL/GenBank/DDBJ whole genome shotgun (WGS) entry which is preliminary data.</text>
</comment>
<dbReference type="EMBL" id="JBFOLJ010000002">
    <property type="protein sequence ID" value="KAL2552487.1"/>
    <property type="molecule type" value="Genomic_DNA"/>
</dbReference>
<dbReference type="Proteomes" id="UP001604277">
    <property type="component" value="Unassembled WGS sequence"/>
</dbReference>
<evidence type="ECO:0000313" key="2">
    <source>
        <dbReference type="Proteomes" id="UP001604277"/>
    </source>
</evidence>
<name>A0ABD1WS08_9LAMI</name>
<evidence type="ECO:0000313" key="1">
    <source>
        <dbReference type="EMBL" id="KAL2552487.1"/>
    </source>
</evidence>